<dbReference type="EMBL" id="LLXI01005083">
    <property type="protein sequence ID" value="PKY61234.1"/>
    <property type="molecule type" value="Genomic_DNA"/>
</dbReference>
<dbReference type="AlphaFoldDB" id="A0A2I1HQQ7"/>
<protein>
    <submittedName>
        <fullName evidence="1">Uncharacterized protein</fullName>
    </submittedName>
</protein>
<proteinExistence type="predicted"/>
<accession>A0A2I1HQQ7</accession>
<organism evidence="1 2">
    <name type="scientific">Rhizophagus irregularis</name>
    <dbReference type="NCBI Taxonomy" id="588596"/>
    <lineage>
        <taxon>Eukaryota</taxon>
        <taxon>Fungi</taxon>
        <taxon>Fungi incertae sedis</taxon>
        <taxon>Mucoromycota</taxon>
        <taxon>Glomeromycotina</taxon>
        <taxon>Glomeromycetes</taxon>
        <taxon>Glomerales</taxon>
        <taxon>Glomeraceae</taxon>
        <taxon>Rhizophagus</taxon>
    </lineage>
</organism>
<keyword evidence="2" id="KW-1185">Reference proteome</keyword>
<comment type="caution">
    <text evidence="1">The sequence shown here is derived from an EMBL/GenBank/DDBJ whole genome shotgun (WGS) entry which is preliminary data.</text>
</comment>
<gene>
    <name evidence="1" type="ORF">RhiirA4_431682</name>
</gene>
<evidence type="ECO:0000313" key="2">
    <source>
        <dbReference type="Proteomes" id="UP000234323"/>
    </source>
</evidence>
<dbReference type="VEuPathDB" id="FungiDB:RhiirA1_447926"/>
<name>A0A2I1HQQ7_9GLOM</name>
<dbReference type="Proteomes" id="UP000234323">
    <property type="component" value="Unassembled WGS sequence"/>
</dbReference>
<evidence type="ECO:0000313" key="1">
    <source>
        <dbReference type="EMBL" id="PKY61234.1"/>
    </source>
</evidence>
<sequence>MERVTNELLSNQDFVDFLHSSFLYTNGPSLFKILDQAIKKHVMTPQRLKHHTEKYLQKTLTSLLERFELYSPLPPSTPPSTPIIYSYPPAFPIRQVTRLPIRTPSEAFWIRTRRKLDAFLDTFRKLPVQQQNMHNSEENFHFGITYGTDYLLRNFNSFFGVTFSPTFI</sequence>
<reference evidence="1 2" key="1">
    <citation type="submission" date="2015-10" db="EMBL/GenBank/DDBJ databases">
        <title>Genome analyses suggest a sexual origin of heterokaryosis in a supposedly ancient asexual fungus.</title>
        <authorList>
            <person name="Ropars J."/>
            <person name="Sedzielewska K."/>
            <person name="Noel J."/>
            <person name="Charron P."/>
            <person name="Farinelli L."/>
            <person name="Marton T."/>
            <person name="Kruger M."/>
            <person name="Pelin A."/>
            <person name="Brachmann A."/>
            <person name="Corradi N."/>
        </authorList>
    </citation>
    <scope>NUCLEOTIDE SEQUENCE [LARGE SCALE GENOMIC DNA]</scope>
    <source>
        <strain evidence="1 2">A4</strain>
    </source>
</reference>